<evidence type="ECO:0000313" key="1">
    <source>
        <dbReference type="EMBL" id="XCN28085.1"/>
    </source>
</evidence>
<organism evidence="1">
    <name type="scientific">Serratia phage Kevin</name>
    <dbReference type="NCBI Taxonomy" id="3161161"/>
    <lineage>
        <taxon>Viruses</taxon>
        <taxon>Duplodnaviria</taxon>
        <taxon>Heunggongvirae</taxon>
        <taxon>Uroviricota</taxon>
        <taxon>Caudoviricetes</taxon>
        <taxon>Pantevenvirales</taxon>
        <taxon>Ackermannviridae</taxon>
        <taxon>Miltonvirus</taxon>
    </lineage>
</organism>
<proteinExistence type="predicted"/>
<dbReference type="EMBL" id="PP869623">
    <property type="protein sequence ID" value="XCN28085.1"/>
    <property type="molecule type" value="Genomic_DNA"/>
</dbReference>
<protein>
    <submittedName>
        <fullName evidence="1">Uncharacterized protein</fullName>
    </submittedName>
</protein>
<reference evidence="1" key="1">
    <citation type="submission" date="2024-06" db="EMBL/GenBank/DDBJ databases">
        <authorList>
            <person name="Melgar S."/>
            <person name="Ryabinky S."/>
            <person name="Merugu K."/>
            <person name="Desisa B."/>
            <person name="Truong H."/>
            <person name="Jamal R."/>
            <person name="Sandhu A."/>
            <person name="Johnson A."/>
        </authorList>
    </citation>
    <scope>NUCLEOTIDE SEQUENCE</scope>
</reference>
<sequence length="158" mass="17566">MTKQYTETRFMMTIKDGILRNKPVNGEFEVVNVHRGYSPSEHKSGYARADRDGYVRIKMEGKPTYVHCNAADVSVKTVDVPVDVTAPVILDNGETLEPAGTHWGTIVNNDGAEVKAWFVKDGDFFKDVASGLFYHKDGDPLVSNRAGRKVKDGRFTAK</sequence>
<name>A0AAU8KX38_9CAUD</name>
<accession>A0AAU8KX38</accession>